<sequence>MPHTRRNDIAYAWDAKVGERTEWGEWGGGKWGSEEEENGEGRWRGRCTRHRRRGTSASMANGIRHRRADTCAGLAGRVRSLCEVRVRAEVQQRGGDGEMRGRKDSGACAGTRTYGIRTCPRVRTLCDVRVRTRYKREAGTRTRVDEGDGSGDDDGEEGGEEWDARVREGINSGCHARLVVYCAGRTSERGDVKGSVQRRRRWMYVRCVSERARVARTRTLRTANFDLEVRGVKMGKGAGIGWEDGCSGRWRMTEGLA</sequence>
<dbReference type="AlphaFoldDB" id="A0AAD7GS85"/>
<keyword evidence="3" id="KW-1185">Reference proteome</keyword>
<reference evidence="2" key="1">
    <citation type="submission" date="2023-03" db="EMBL/GenBank/DDBJ databases">
        <title>Massive genome expansion in bonnet fungi (Mycena s.s.) driven by repeated elements and novel gene families across ecological guilds.</title>
        <authorList>
            <consortium name="Lawrence Berkeley National Laboratory"/>
            <person name="Harder C.B."/>
            <person name="Miyauchi S."/>
            <person name="Viragh M."/>
            <person name="Kuo A."/>
            <person name="Thoen E."/>
            <person name="Andreopoulos B."/>
            <person name="Lu D."/>
            <person name="Skrede I."/>
            <person name="Drula E."/>
            <person name="Henrissat B."/>
            <person name="Morin E."/>
            <person name="Kohler A."/>
            <person name="Barry K."/>
            <person name="LaButti K."/>
            <person name="Morin E."/>
            <person name="Salamov A."/>
            <person name="Lipzen A."/>
            <person name="Mereny Z."/>
            <person name="Hegedus B."/>
            <person name="Baldrian P."/>
            <person name="Stursova M."/>
            <person name="Weitz H."/>
            <person name="Taylor A."/>
            <person name="Grigoriev I.V."/>
            <person name="Nagy L.G."/>
            <person name="Martin F."/>
            <person name="Kauserud H."/>
        </authorList>
    </citation>
    <scope>NUCLEOTIDE SEQUENCE</scope>
    <source>
        <strain evidence="2">CBHHK182m</strain>
    </source>
</reference>
<protein>
    <submittedName>
        <fullName evidence="2">Uncharacterized protein</fullName>
    </submittedName>
</protein>
<name>A0AAD7GS85_9AGAR</name>
<evidence type="ECO:0000313" key="2">
    <source>
        <dbReference type="EMBL" id="KAJ7704138.1"/>
    </source>
</evidence>
<feature type="compositionally biased region" description="Acidic residues" evidence="1">
    <location>
        <begin position="147"/>
        <end position="160"/>
    </location>
</feature>
<accession>A0AAD7GS85</accession>
<gene>
    <name evidence="2" type="ORF">B0H16DRAFT_719778</name>
</gene>
<proteinExistence type="predicted"/>
<dbReference type="Proteomes" id="UP001215598">
    <property type="component" value="Unassembled WGS sequence"/>
</dbReference>
<feature type="region of interest" description="Disordered" evidence="1">
    <location>
        <begin position="139"/>
        <end position="160"/>
    </location>
</feature>
<comment type="caution">
    <text evidence="2">The sequence shown here is derived from an EMBL/GenBank/DDBJ whole genome shotgun (WGS) entry which is preliminary data.</text>
</comment>
<evidence type="ECO:0000256" key="1">
    <source>
        <dbReference type="SAM" id="MobiDB-lite"/>
    </source>
</evidence>
<dbReference type="EMBL" id="JARKIB010000493">
    <property type="protein sequence ID" value="KAJ7704138.1"/>
    <property type="molecule type" value="Genomic_DNA"/>
</dbReference>
<organism evidence="2 3">
    <name type="scientific">Mycena metata</name>
    <dbReference type="NCBI Taxonomy" id="1033252"/>
    <lineage>
        <taxon>Eukaryota</taxon>
        <taxon>Fungi</taxon>
        <taxon>Dikarya</taxon>
        <taxon>Basidiomycota</taxon>
        <taxon>Agaricomycotina</taxon>
        <taxon>Agaricomycetes</taxon>
        <taxon>Agaricomycetidae</taxon>
        <taxon>Agaricales</taxon>
        <taxon>Marasmiineae</taxon>
        <taxon>Mycenaceae</taxon>
        <taxon>Mycena</taxon>
    </lineage>
</organism>
<evidence type="ECO:0000313" key="3">
    <source>
        <dbReference type="Proteomes" id="UP001215598"/>
    </source>
</evidence>